<dbReference type="RefSeq" id="WP_214392494.1">
    <property type="nucleotide sequence ID" value="NZ_JAFLWW010000007.1"/>
</dbReference>
<proteinExistence type="predicted"/>
<dbReference type="AlphaFoldDB" id="A0A9X1AFA7"/>
<reference evidence="1" key="1">
    <citation type="journal article" date="2021" name="Microorganisms">
        <title>Phylogenomic Reconstruction and Metabolic Potential of the Genus Aminobacter.</title>
        <authorList>
            <person name="Artuso I."/>
            <person name="Turrini P."/>
            <person name="Pirolo M."/>
            <person name="Lugli G.A."/>
            <person name="Ventura M."/>
            <person name="Visca P."/>
        </authorList>
    </citation>
    <scope>NUCLEOTIDE SEQUENCE</scope>
    <source>
        <strain evidence="1">LMG 26462</strain>
    </source>
</reference>
<name>A0A9X1AFA7_9HYPH</name>
<dbReference type="EMBL" id="JAFLWW010000007">
    <property type="protein sequence ID" value="MBT1158623.1"/>
    <property type="molecule type" value="Genomic_DNA"/>
</dbReference>
<comment type="caution">
    <text evidence="1">The sequence shown here is derived from an EMBL/GenBank/DDBJ whole genome shotgun (WGS) entry which is preliminary data.</text>
</comment>
<protein>
    <submittedName>
        <fullName evidence="1">Uncharacterized protein</fullName>
    </submittedName>
</protein>
<gene>
    <name evidence="1" type="ORF">J1C56_23890</name>
</gene>
<evidence type="ECO:0000313" key="2">
    <source>
        <dbReference type="Proteomes" id="UP001138921"/>
    </source>
</evidence>
<keyword evidence="2" id="KW-1185">Reference proteome</keyword>
<sequence>MPAPQRARRRGKVSIQGVPKLQRFAAEHHPNLVSKHIGTVTLVGPAQVLAAQQRTAYKAPLCWGEDTTAVLLKVLSYSSAAVDRLINDGVFSEPIRNNCELQNPANMPAAPA</sequence>
<dbReference type="Proteomes" id="UP001138921">
    <property type="component" value="Unassembled WGS sequence"/>
</dbReference>
<reference evidence="1" key="2">
    <citation type="submission" date="2021-03" db="EMBL/GenBank/DDBJ databases">
        <authorList>
            <person name="Artuso I."/>
            <person name="Turrini P."/>
            <person name="Pirolo M."/>
            <person name="Lugli G.A."/>
            <person name="Ventura M."/>
            <person name="Visca P."/>
        </authorList>
    </citation>
    <scope>NUCLEOTIDE SEQUENCE</scope>
    <source>
        <strain evidence="1">LMG 26462</strain>
    </source>
</reference>
<organism evidence="1 2">
    <name type="scientific">Aminobacter anthyllidis</name>
    <dbReference type="NCBI Taxonomy" id="1035067"/>
    <lineage>
        <taxon>Bacteria</taxon>
        <taxon>Pseudomonadati</taxon>
        <taxon>Pseudomonadota</taxon>
        <taxon>Alphaproteobacteria</taxon>
        <taxon>Hyphomicrobiales</taxon>
        <taxon>Phyllobacteriaceae</taxon>
        <taxon>Aminobacter</taxon>
    </lineage>
</organism>
<evidence type="ECO:0000313" key="1">
    <source>
        <dbReference type="EMBL" id="MBT1158623.1"/>
    </source>
</evidence>
<accession>A0A9X1AFA7</accession>